<dbReference type="PROSITE" id="PS50234">
    <property type="entry name" value="VWFA"/>
    <property type="match status" value="1"/>
</dbReference>
<evidence type="ECO:0000313" key="3">
    <source>
        <dbReference type="Proteomes" id="UP001295444"/>
    </source>
</evidence>
<dbReference type="PANTHER" id="PTHR46785:SF1">
    <property type="entry name" value="VON WILLEBRAND FACTOR A DOMAIN-CONTAINING PROTEIN 3B"/>
    <property type="match status" value="1"/>
</dbReference>
<accession>A0AAD1R3T9</accession>
<dbReference type="PANTHER" id="PTHR46785">
    <property type="entry name" value="VON WILLEBRAND FACTOR A DOMAIN-CONTAINING PROTEIN 3B"/>
    <property type="match status" value="1"/>
</dbReference>
<evidence type="ECO:0000313" key="2">
    <source>
        <dbReference type="EMBL" id="CAH2223368.1"/>
    </source>
</evidence>
<gene>
    <name evidence="2" type="ORF">PECUL_23A039907</name>
</gene>
<reference evidence="2" key="1">
    <citation type="submission" date="2022-03" db="EMBL/GenBank/DDBJ databases">
        <authorList>
            <person name="Alioto T."/>
            <person name="Alioto T."/>
            <person name="Gomez Garrido J."/>
        </authorList>
    </citation>
    <scope>NUCLEOTIDE SEQUENCE</scope>
</reference>
<protein>
    <recommendedName>
        <fullName evidence="1">VWFA domain-containing protein</fullName>
    </recommendedName>
</protein>
<dbReference type="EMBL" id="OW240912">
    <property type="protein sequence ID" value="CAH2223368.1"/>
    <property type="molecule type" value="Genomic_DNA"/>
</dbReference>
<dbReference type="Proteomes" id="UP001295444">
    <property type="component" value="Chromosome 01"/>
</dbReference>
<keyword evidence="3" id="KW-1185">Reference proteome</keyword>
<feature type="domain" description="VWFA" evidence="1">
    <location>
        <begin position="483"/>
        <end position="659"/>
    </location>
</feature>
<dbReference type="Pfam" id="PF13768">
    <property type="entry name" value="VWA_3"/>
    <property type="match status" value="2"/>
</dbReference>
<dbReference type="InterPro" id="IPR002035">
    <property type="entry name" value="VWF_A"/>
</dbReference>
<name>A0AAD1R3T9_PELCU</name>
<dbReference type="SUPFAM" id="SSF53300">
    <property type="entry name" value="vWA-like"/>
    <property type="match status" value="1"/>
</dbReference>
<dbReference type="AlphaFoldDB" id="A0AAD1R3T9"/>
<evidence type="ECO:0000259" key="1">
    <source>
        <dbReference type="PROSITE" id="PS50234"/>
    </source>
</evidence>
<dbReference type="InterPro" id="IPR036465">
    <property type="entry name" value="vWFA_dom_sf"/>
</dbReference>
<organism evidence="2 3">
    <name type="scientific">Pelobates cultripes</name>
    <name type="common">Western spadefoot toad</name>
    <dbReference type="NCBI Taxonomy" id="61616"/>
    <lineage>
        <taxon>Eukaryota</taxon>
        <taxon>Metazoa</taxon>
        <taxon>Chordata</taxon>
        <taxon>Craniata</taxon>
        <taxon>Vertebrata</taxon>
        <taxon>Euteleostomi</taxon>
        <taxon>Amphibia</taxon>
        <taxon>Batrachia</taxon>
        <taxon>Anura</taxon>
        <taxon>Pelobatoidea</taxon>
        <taxon>Pelobatidae</taxon>
        <taxon>Pelobates</taxon>
    </lineage>
</organism>
<sequence>MLPKKTKLSSRKMASEVELDSLVSSSTWLQSHGLRKKKLTLQKILAQLGFQHKEEYVNNLGRPVSSRYAEGLFHQYHSDGKIYNLTAKREHVLQKIESITEAIEMYKQRLFWLASGSRAIFGVIQEQTIIFILGMHSVSKEQYDLCRNDFCLVLQEQVRHVKRFNLIWVSKVPLKWHQKTVLATQKSIEEAVEWVLNLPYPPDENVDCTTKAFSKALNEQVESIYLFTVGDIPDGKRLLLSQRISKCPCPIHVVSYNPQKSETIEFWKKLSHQSLGRFHVYSEQNKNNITSSTQGEEYSDIKPIEEESLPELDLREDELLISNELIEAQNVVEKLQDILKTCYASEDEKKNQSIPEPSPEDCVSSKVWLQKYGLKAQKLQFYDALADCAFRHSDGVVDIKIKPEDESVQTDAENKIKRINAKYCDRFVHALWKDGSVVHLFVSKEKCRWCEEKMRSALELMEKRVNWLRNGSRELFGSILEDQIYILIDTSHSMKDKLYLVKEKLFQLMQEQLRHKRMFNFVKFDSKVEAWKSKLADVNENSLNEAWIWVNELQVGGSTNTMEALQVAIADNNTQAVYLLTDGRPDQPTHTILDQVNCQKQVPVHTISFNCADTEANSFLHQLSNETGGRFHCYNSYQKDPEAPQPFVSDDIKLILSEIETGKADLEKIQKIHTECLMLDWYHNGEKDHSHVPYKLHYNRTQEKSQSTASPLPHTHNLLPPRLLQRKKAHHAAQTKSSVLRALSHGVKFGESLMKEDMPLETKDLFLNNDKKATAVLREFTMIDDVTEKEKKKVKRLPKDDLDISSARWLKKHGLVARKLTIMDVLGPTTVPHTAKYVPILDKHVLSKVFDECLMRTDLSRIHVSTIKRLLTYGRAAALDDLIHNLFSWDDMLVPFNLAGTRLNLVIWRALSQEERDKFERDTPVPYLENKEALLQALDRLGWPIPVDNVMLLEEEIEAGKQYLQQASELQDSSKKNAVMANLEKRVSMTIIHLQYYAF</sequence>
<proteinExistence type="predicted"/>
<dbReference type="Gene3D" id="3.40.50.410">
    <property type="entry name" value="von Willebrand factor, type A domain"/>
    <property type="match status" value="1"/>
</dbReference>